<accession>A0ABY6Y040</accession>
<dbReference type="EMBL" id="CABVQG010000016">
    <property type="protein sequence ID" value="VWC89901.1"/>
    <property type="molecule type" value="Genomic_DNA"/>
</dbReference>
<organism evidence="2 3">
    <name type="scientific">Burkholderia aenigmatica</name>
    <dbReference type="NCBI Taxonomy" id="2015348"/>
    <lineage>
        <taxon>Bacteria</taxon>
        <taxon>Pseudomonadati</taxon>
        <taxon>Pseudomonadota</taxon>
        <taxon>Betaproteobacteria</taxon>
        <taxon>Burkholderiales</taxon>
        <taxon>Burkholderiaceae</taxon>
        <taxon>Burkholderia</taxon>
        <taxon>Burkholderia cepacia complex</taxon>
    </lineage>
</organism>
<gene>
    <name evidence="2" type="ORF">BLA17378_04497</name>
</gene>
<reference evidence="2 3" key="1">
    <citation type="submission" date="2019-09" db="EMBL/GenBank/DDBJ databases">
        <authorList>
            <person name="Depoorter E."/>
        </authorList>
    </citation>
    <scope>NUCLEOTIDE SEQUENCE [LARGE SCALE GENOMIC DNA]</scope>
    <source>
        <strain evidence="2 3">R-17378</strain>
    </source>
</reference>
<evidence type="ECO:0000313" key="2">
    <source>
        <dbReference type="EMBL" id="VWC89901.1"/>
    </source>
</evidence>
<name>A0ABY6Y040_9BURK</name>
<dbReference type="Proteomes" id="UP000494120">
    <property type="component" value="Unassembled WGS sequence"/>
</dbReference>
<evidence type="ECO:0000313" key="3">
    <source>
        <dbReference type="Proteomes" id="UP000494120"/>
    </source>
</evidence>
<proteinExistence type="predicted"/>
<dbReference type="Pfam" id="PF23961">
    <property type="entry name" value="Phage_tail_terminator_9"/>
    <property type="match status" value="1"/>
</dbReference>
<sequence>MSVSLSLSEVQTLTALRSFLIAVMPSGMEIVRGQDNRVPEPAGPNFITMTPILRGRLETNTDIYQDCAFTGSISGSMLTVTAVQLGQIAIGNTVFGTGVATPTTITGLGTGTGGVGTYTVSPSQNVASEFMAAGVKNVMQPTKVTVQLDIHGPASGDNAQIITSLFFDDYASQTFTATGFDVSPLYTSEPNQVPFTNAEQQVEERWVVDVVMQCNPTLNVPQQFADQLKSSSIDVQSQYPA</sequence>
<protein>
    <recommendedName>
        <fullName evidence="1">Phage neck terminator protein gp12-like domain-containing protein</fullName>
    </recommendedName>
</protein>
<dbReference type="NCBIfam" id="NF047498">
    <property type="entry name" value="LIC_12616_fam"/>
    <property type="match status" value="1"/>
</dbReference>
<feature type="domain" description="Phage neck terminator protein gp12-like" evidence="1">
    <location>
        <begin position="133"/>
        <end position="226"/>
    </location>
</feature>
<dbReference type="RefSeq" id="WP_174958548.1">
    <property type="nucleotide sequence ID" value="NZ_CABVQG010000016.1"/>
</dbReference>
<dbReference type="InterPro" id="IPR057087">
    <property type="entry name" value="Gp12-like"/>
</dbReference>
<keyword evidence="3" id="KW-1185">Reference proteome</keyword>
<comment type="caution">
    <text evidence="2">The sequence shown here is derived from an EMBL/GenBank/DDBJ whole genome shotgun (WGS) entry which is preliminary data.</text>
</comment>
<evidence type="ECO:0000259" key="1">
    <source>
        <dbReference type="Pfam" id="PF23961"/>
    </source>
</evidence>